<dbReference type="InParanoid" id="F8QBZ7"/>
<organism evidence="2">
    <name type="scientific">Serpula lacrymans var. lacrymans (strain S7.3)</name>
    <name type="common">Dry rot fungus</name>
    <dbReference type="NCBI Taxonomy" id="936435"/>
    <lineage>
        <taxon>Eukaryota</taxon>
        <taxon>Fungi</taxon>
        <taxon>Dikarya</taxon>
        <taxon>Basidiomycota</taxon>
        <taxon>Agaricomycotina</taxon>
        <taxon>Agaricomycetes</taxon>
        <taxon>Agaricomycetidae</taxon>
        <taxon>Boletales</taxon>
        <taxon>Coniophorineae</taxon>
        <taxon>Serpulaceae</taxon>
        <taxon>Serpula</taxon>
    </lineage>
</organism>
<accession>F8QBZ7</accession>
<proteinExistence type="predicted"/>
<name>F8QBZ7_SERL3</name>
<evidence type="ECO:0000313" key="2">
    <source>
        <dbReference type="Proteomes" id="UP000008063"/>
    </source>
</evidence>
<dbReference type="Proteomes" id="UP000008063">
    <property type="component" value="Unassembled WGS sequence"/>
</dbReference>
<dbReference type="EMBL" id="GL945489">
    <property type="protein sequence ID" value="EGN94116.1"/>
    <property type="molecule type" value="Genomic_DNA"/>
</dbReference>
<dbReference type="AlphaFoldDB" id="F8QBZ7"/>
<keyword evidence="2" id="KW-1185">Reference proteome</keyword>
<protein>
    <submittedName>
        <fullName evidence="1">Uncharacterized protein</fullName>
    </submittedName>
</protein>
<feature type="non-terminal residue" evidence="1">
    <location>
        <position position="116"/>
    </location>
</feature>
<dbReference type="HOGENOM" id="CLU_2102810_0_0_1"/>
<evidence type="ECO:0000313" key="1">
    <source>
        <dbReference type="EMBL" id="EGN94116.1"/>
    </source>
</evidence>
<reference evidence="2" key="1">
    <citation type="journal article" date="2011" name="Science">
        <title>The plant cell wall-decomposing machinery underlies the functional diversity of forest fungi.</title>
        <authorList>
            <person name="Eastwood D.C."/>
            <person name="Floudas D."/>
            <person name="Binder M."/>
            <person name="Majcherczyk A."/>
            <person name="Schneider P."/>
            <person name="Aerts A."/>
            <person name="Asiegbu F.O."/>
            <person name="Baker S.E."/>
            <person name="Barry K."/>
            <person name="Bendiksby M."/>
            <person name="Blumentritt M."/>
            <person name="Coutinho P.M."/>
            <person name="Cullen D."/>
            <person name="de Vries R.P."/>
            <person name="Gathman A."/>
            <person name="Goodell B."/>
            <person name="Henrissat B."/>
            <person name="Ihrmark K."/>
            <person name="Kauserud H."/>
            <person name="Kohler A."/>
            <person name="LaButti K."/>
            <person name="Lapidus A."/>
            <person name="Lavin J.L."/>
            <person name="Lee Y.-H."/>
            <person name="Lindquist E."/>
            <person name="Lilly W."/>
            <person name="Lucas S."/>
            <person name="Morin E."/>
            <person name="Murat C."/>
            <person name="Oguiza J.A."/>
            <person name="Park J."/>
            <person name="Pisabarro A.G."/>
            <person name="Riley R."/>
            <person name="Rosling A."/>
            <person name="Salamov A."/>
            <person name="Schmidt O."/>
            <person name="Schmutz J."/>
            <person name="Skrede I."/>
            <person name="Stenlid J."/>
            <person name="Wiebenga A."/>
            <person name="Xie X."/>
            <person name="Kuees U."/>
            <person name="Hibbett D.S."/>
            <person name="Hoffmeister D."/>
            <person name="Hoegberg N."/>
            <person name="Martin F."/>
            <person name="Grigoriev I.V."/>
            <person name="Watkinson S.C."/>
        </authorList>
    </citation>
    <scope>NUCLEOTIDE SEQUENCE [LARGE SCALE GENOMIC DNA]</scope>
    <source>
        <strain evidence="2">strain S7.3</strain>
    </source>
</reference>
<sequence>MPRGRVPSNIRNTNTGRLRAWCQVPISTILLIPLPIKVTLTAPSSVTITVQATLEITKSSCCVSPILTRGSNSFSLLLAVLPVIFEFFTCSVGQTSWMRWCLFPSLTNIIIARNGK</sequence>
<gene>
    <name evidence="1" type="ORF">SERLA73DRAFT_144573</name>
</gene>